<name>A0A0C7P2F3_DEFTU</name>
<dbReference type="Proteomes" id="UP000032809">
    <property type="component" value="Chromosome I"/>
</dbReference>
<feature type="transmembrane region" description="Helical" evidence="6">
    <location>
        <begin position="74"/>
        <end position="95"/>
    </location>
</feature>
<evidence type="ECO:0000313" key="8">
    <source>
        <dbReference type="Proteomes" id="UP000032809"/>
    </source>
</evidence>
<feature type="transmembrane region" description="Helical" evidence="6">
    <location>
        <begin position="107"/>
        <end position="127"/>
    </location>
</feature>
<evidence type="ECO:0000313" key="7">
    <source>
        <dbReference type="EMBL" id="CEP78475.1"/>
    </source>
</evidence>
<evidence type="ECO:0000256" key="5">
    <source>
        <dbReference type="ARBA" id="ARBA00023136"/>
    </source>
</evidence>
<evidence type="ECO:0000256" key="6">
    <source>
        <dbReference type="SAM" id="Phobius"/>
    </source>
</evidence>
<evidence type="ECO:0000256" key="3">
    <source>
        <dbReference type="ARBA" id="ARBA00022692"/>
    </source>
</evidence>
<evidence type="ECO:0000256" key="4">
    <source>
        <dbReference type="ARBA" id="ARBA00022989"/>
    </source>
</evidence>
<dbReference type="RefSeq" id="WP_045087915.1">
    <property type="nucleotide sequence ID" value="NZ_LN824141.1"/>
</dbReference>
<dbReference type="InterPro" id="IPR051611">
    <property type="entry name" value="ECF_transporter_component"/>
</dbReference>
<dbReference type="AlphaFoldDB" id="A0A0C7P2F3"/>
<accession>A0A0C7P2F3</accession>
<feature type="transmembrane region" description="Helical" evidence="6">
    <location>
        <begin position="27"/>
        <end position="44"/>
    </location>
</feature>
<dbReference type="PANTHER" id="PTHR34857">
    <property type="entry name" value="SLL0384 PROTEIN"/>
    <property type="match status" value="1"/>
</dbReference>
<dbReference type="PANTHER" id="PTHR34857:SF2">
    <property type="entry name" value="SLL0384 PROTEIN"/>
    <property type="match status" value="1"/>
</dbReference>
<proteinExistence type="predicted"/>
<dbReference type="HOGENOM" id="CLU_056469_2_2_0"/>
<organism evidence="7 8">
    <name type="scientific">Defluviitoga tunisiensis</name>
    <dbReference type="NCBI Taxonomy" id="1006576"/>
    <lineage>
        <taxon>Bacteria</taxon>
        <taxon>Thermotogati</taxon>
        <taxon>Thermotogota</taxon>
        <taxon>Thermotogae</taxon>
        <taxon>Petrotogales</taxon>
        <taxon>Petrotogaceae</taxon>
        <taxon>Defluviitoga</taxon>
    </lineage>
</organism>
<dbReference type="InterPro" id="IPR003339">
    <property type="entry name" value="ABC/ECF_trnsptr_transmembrane"/>
</dbReference>
<evidence type="ECO:0000256" key="1">
    <source>
        <dbReference type="ARBA" id="ARBA00004141"/>
    </source>
</evidence>
<dbReference type="GO" id="GO:0005886">
    <property type="term" value="C:plasma membrane"/>
    <property type="evidence" value="ECO:0007669"/>
    <property type="project" value="UniProtKB-ARBA"/>
</dbReference>
<keyword evidence="8" id="KW-1185">Reference proteome</keyword>
<keyword evidence="5 6" id="KW-0472">Membrane</keyword>
<protein>
    <submittedName>
        <fullName evidence="7">ABC-type cobalt transport protein, permease component</fullName>
    </submittedName>
</protein>
<dbReference type="EMBL" id="LN824141">
    <property type="protein sequence ID" value="CEP78475.1"/>
    <property type="molecule type" value="Genomic_DNA"/>
</dbReference>
<keyword evidence="4 6" id="KW-1133">Transmembrane helix</keyword>
<dbReference type="KEGG" id="dtn:DTL3_1171"/>
<dbReference type="Pfam" id="PF02361">
    <property type="entry name" value="CbiQ"/>
    <property type="match status" value="1"/>
</dbReference>
<dbReference type="STRING" id="1006576.DTL3_1171"/>
<gene>
    <name evidence="7" type="primary">cbiQ</name>
    <name evidence="7" type="ORF">DTL3_1171</name>
</gene>
<keyword evidence="3 6" id="KW-0812">Transmembrane</keyword>
<sequence>MLSDNIALGRYVEKDSFMHSLDPRVKLLGLFVLAGFAFSINSFFDVSLMFGYTLILMILSGLSLAYYLKSLKSVLFIVAFAFVIQLFTRGGNTLFQIGFIRISDLGLFNAFIISFRIIFAVLLSSVLTLTTSPTSLAHALEDVLRWFFIPQKFAHEVAMVMTIAIRFIPVIANEADRIMKAQLSRGANFDDRKFSGKVKGAISIIVPLLVSALRRAEDLSIAMEARGYNGWEGRTRFKQFKWKLKDTLFLISFIVLCFVIIFV</sequence>
<evidence type="ECO:0000256" key="2">
    <source>
        <dbReference type="ARBA" id="ARBA00022475"/>
    </source>
</evidence>
<feature type="transmembrane region" description="Helical" evidence="6">
    <location>
        <begin position="244"/>
        <end position="262"/>
    </location>
</feature>
<dbReference type="CDD" id="cd16914">
    <property type="entry name" value="EcfT"/>
    <property type="match status" value="1"/>
</dbReference>
<reference evidence="8" key="1">
    <citation type="submission" date="2014-11" db="EMBL/GenBank/DDBJ databases">
        <authorList>
            <person name="Wibberg D."/>
        </authorList>
    </citation>
    <scope>NUCLEOTIDE SEQUENCE [LARGE SCALE GENOMIC DNA]</scope>
    <source>
        <strain evidence="8">L3</strain>
    </source>
</reference>
<feature type="transmembrane region" description="Helical" evidence="6">
    <location>
        <begin position="153"/>
        <end position="172"/>
    </location>
</feature>
<comment type="subcellular location">
    <subcellularLocation>
        <location evidence="1">Membrane</location>
        <topology evidence="1">Multi-pass membrane protein</topology>
    </subcellularLocation>
</comment>
<keyword evidence="2" id="KW-1003">Cell membrane</keyword>
<dbReference type="OrthoDB" id="8075495at2"/>
<feature type="transmembrane region" description="Helical" evidence="6">
    <location>
        <begin position="49"/>
        <end position="68"/>
    </location>
</feature>